<dbReference type="EMBL" id="OE190641">
    <property type="protein sequence ID" value="CAD7579240.1"/>
    <property type="molecule type" value="Genomic_DNA"/>
</dbReference>
<name>A0A7R9PDI9_TIMCA</name>
<protein>
    <submittedName>
        <fullName evidence="1">(California timema) hypothetical protein</fullName>
    </submittedName>
</protein>
<organism evidence="1">
    <name type="scientific">Timema californicum</name>
    <name type="common">California timema</name>
    <name type="synonym">Walking stick</name>
    <dbReference type="NCBI Taxonomy" id="61474"/>
    <lineage>
        <taxon>Eukaryota</taxon>
        <taxon>Metazoa</taxon>
        <taxon>Ecdysozoa</taxon>
        <taxon>Arthropoda</taxon>
        <taxon>Hexapoda</taxon>
        <taxon>Insecta</taxon>
        <taxon>Pterygota</taxon>
        <taxon>Neoptera</taxon>
        <taxon>Polyneoptera</taxon>
        <taxon>Phasmatodea</taxon>
        <taxon>Timematodea</taxon>
        <taxon>Timematoidea</taxon>
        <taxon>Timematidae</taxon>
        <taxon>Timema</taxon>
    </lineage>
</organism>
<gene>
    <name evidence="1" type="ORF">TCMB3V08_LOCUS11774</name>
</gene>
<sequence length="111" mass="12810">MGSIRYSAILYPSIRFRELNILVSSIELRYIKSSAISKATMVSVIVTDGRARYGDIFLHFCLKIQRSLVNRDAPGSPHLFFLGSFKKEMLLDIPFQDKYFLNSFLTRRRVG</sequence>
<accession>A0A7R9PDI9</accession>
<reference evidence="1" key="1">
    <citation type="submission" date="2020-11" db="EMBL/GenBank/DDBJ databases">
        <authorList>
            <person name="Tran Van P."/>
        </authorList>
    </citation>
    <scope>NUCLEOTIDE SEQUENCE</scope>
</reference>
<evidence type="ECO:0000313" key="1">
    <source>
        <dbReference type="EMBL" id="CAD7579240.1"/>
    </source>
</evidence>
<dbReference type="AlphaFoldDB" id="A0A7R9PDI9"/>
<proteinExistence type="predicted"/>